<evidence type="ECO:0000313" key="3">
    <source>
        <dbReference type="Proteomes" id="UP001303889"/>
    </source>
</evidence>
<gene>
    <name evidence="2" type="ORF">C8A05DRAFT_42725</name>
</gene>
<dbReference type="EMBL" id="MU855411">
    <property type="protein sequence ID" value="KAK3904146.1"/>
    <property type="molecule type" value="Genomic_DNA"/>
</dbReference>
<reference evidence="2" key="1">
    <citation type="journal article" date="2023" name="Mol. Phylogenet. Evol.">
        <title>Genome-scale phylogeny and comparative genomics of the fungal order Sordariales.</title>
        <authorList>
            <person name="Hensen N."/>
            <person name="Bonometti L."/>
            <person name="Westerberg I."/>
            <person name="Brannstrom I.O."/>
            <person name="Guillou S."/>
            <person name="Cros-Aarteil S."/>
            <person name="Calhoun S."/>
            <person name="Haridas S."/>
            <person name="Kuo A."/>
            <person name="Mondo S."/>
            <person name="Pangilinan J."/>
            <person name="Riley R."/>
            <person name="LaButti K."/>
            <person name="Andreopoulos B."/>
            <person name="Lipzen A."/>
            <person name="Chen C."/>
            <person name="Yan M."/>
            <person name="Daum C."/>
            <person name="Ng V."/>
            <person name="Clum A."/>
            <person name="Steindorff A."/>
            <person name="Ohm R.A."/>
            <person name="Martin F."/>
            <person name="Silar P."/>
            <person name="Natvig D.O."/>
            <person name="Lalanne C."/>
            <person name="Gautier V."/>
            <person name="Ament-Velasquez S.L."/>
            <person name="Kruys A."/>
            <person name="Hutchinson M.I."/>
            <person name="Powell A.J."/>
            <person name="Barry K."/>
            <person name="Miller A.N."/>
            <person name="Grigoriev I.V."/>
            <person name="Debuchy R."/>
            <person name="Gladieux P."/>
            <person name="Hiltunen Thoren M."/>
            <person name="Johannesson H."/>
        </authorList>
    </citation>
    <scope>NUCLEOTIDE SEQUENCE</scope>
    <source>
        <strain evidence="2">CBS 103.79</strain>
    </source>
</reference>
<comment type="caution">
    <text evidence="2">The sequence shown here is derived from an EMBL/GenBank/DDBJ whole genome shotgun (WGS) entry which is preliminary data.</text>
</comment>
<dbReference type="InterPro" id="IPR001810">
    <property type="entry name" value="F-box_dom"/>
</dbReference>
<evidence type="ECO:0000259" key="1">
    <source>
        <dbReference type="PROSITE" id="PS50181"/>
    </source>
</evidence>
<keyword evidence="3" id="KW-1185">Reference proteome</keyword>
<dbReference type="SMART" id="SM00256">
    <property type="entry name" value="FBOX"/>
    <property type="match status" value="1"/>
</dbReference>
<reference evidence="2" key="2">
    <citation type="submission" date="2023-05" db="EMBL/GenBank/DDBJ databases">
        <authorList>
            <consortium name="Lawrence Berkeley National Laboratory"/>
            <person name="Steindorff A."/>
            <person name="Hensen N."/>
            <person name="Bonometti L."/>
            <person name="Westerberg I."/>
            <person name="Brannstrom I.O."/>
            <person name="Guillou S."/>
            <person name="Cros-Aarteil S."/>
            <person name="Calhoun S."/>
            <person name="Haridas S."/>
            <person name="Kuo A."/>
            <person name="Mondo S."/>
            <person name="Pangilinan J."/>
            <person name="Riley R."/>
            <person name="Labutti K."/>
            <person name="Andreopoulos B."/>
            <person name="Lipzen A."/>
            <person name="Chen C."/>
            <person name="Yanf M."/>
            <person name="Daum C."/>
            <person name="Ng V."/>
            <person name="Clum A."/>
            <person name="Ohm R."/>
            <person name="Martin F."/>
            <person name="Silar P."/>
            <person name="Natvig D."/>
            <person name="Lalanne C."/>
            <person name="Gautier V."/>
            <person name="Ament-Velasquez S.L."/>
            <person name="Kruys A."/>
            <person name="Hutchinson M.I."/>
            <person name="Powell A.J."/>
            <person name="Barry K."/>
            <person name="Miller A.N."/>
            <person name="Grigoriev I.V."/>
            <person name="Debuchy R."/>
            <person name="Gladieux P."/>
            <person name="Thoren M.H."/>
            <person name="Johannesson H."/>
        </authorList>
    </citation>
    <scope>NUCLEOTIDE SEQUENCE</scope>
    <source>
        <strain evidence="2">CBS 103.79</strain>
    </source>
</reference>
<name>A0AAN6RVZ8_9PEZI</name>
<dbReference type="SUPFAM" id="SSF81383">
    <property type="entry name" value="F-box domain"/>
    <property type="match status" value="1"/>
</dbReference>
<accession>A0AAN6RVZ8</accession>
<dbReference type="Pfam" id="PF12937">
    <property type="entry name" value="F-box-like"/>
    <property type="match status" value="1"/>
</dbReference>
<dbReference type="SUPFAM" id="SSF48452">
    <property type="entry name" value="TPR-like"/>
    <property type="match status" value="1"/>
</dbReference>
<protein>
    <recommendedName>
        <fullName evidence="1">F-box domain-containing protein</fullName>
    </recommendedName>
</protein>
<sequence length="728" mass="81022">MAASGGSSVPLNETEIMMALNKGRDLMENKEYSKALRAIMDAVNMCPCSPSGAGTQARHGKDKSCHIQQCVTALKKEDHPDALYQVAKCPCACGYSWPACPRLSHASALDTLVECLDKAEQHLSAFSTALSVIRLDPTSAIGYCRTAKMLQNMHKNSSASSDTAMGRAQAAIIKGYGSHPPAHPFRQLLGRLVESGLHSTTQYRHRPRDTYDVVLQRMAHSLKIKQARRDPATAFPREVFTMILAYLTSSDLNRCILVNKQWNQALERDDTIWANLEYLRPGNPGRFLGRFVQRHRGIKSLIIRNGSAFQLTGAKLNTILHGLRHLRRLVLRSGVVSQQPQKVEFSVEARPGAPVPRTALRQLSLFSYDVEAPGKTLIELNMNSLLVLDLVDTGTPLSRVLGAIKLPRLVRLRIVETPSRSMPHGFDLEWLEMEPIAVAAPNLKELQLDGLIVGWTFDSPPLADKYTFWQSLEVLVLGPLLHFPPEFPSPFLHLRFFPPLPSSLRRLEILGPTPDIAHNLLYTTDPPDPASAPPQEERRLTPHLPNLEVFRCFAGLLDPPLLESIIGPAAKSGTLKVLDLSASDSRSSTATMASPTIQSDFLPARDLPFAASDGLHTLGLRDFNFHRDPASRFGASSRFDGQPFLDWLECFPALHTVAAYPGDWDGVDAFLMRLIIHPRVKVLYQRNLRGAVRDEALALAKKHGVKLVHREENVFEEWPLTEDWVMRE</sequence>
<dbReference type="AlphaFoldDB" id="A0AAN6RVZ8"/>
<dbReference type="PROSITE" id="PS50181">
    <property type="entry name" value="FBOX"/>
    <property type="match status" value="1"/>
</dbReference>
<dbReference type="Gene3D" id="1.20.1280.50">
    <property type="match status" value="1"/>
</dbReference>
<dbReference type="InterPro" id="IPR036047">
    <property type="entry name" value="F-box-like_dom_sf"/>
</dbReference>
<dbReference type="InterPro" id="IPR011990">
    <property type="entry name" value="TPR-like_helical_dom_sf"/>
</dbReference>
<evidence type="ECO:0000313" key="2">
    <source>
        <dbReference type="EMBL" id="KAK3904146.1"/>
    </source>
</evidence>
<feature type="domain" description="F-box" evidence="1">
    <location>
        <begin position="229"/>
        <end position="276"/>
    </location>
</feature>
<organism evidence="2 3">
    <name type="scientific">Staphylotrichum tortipilum</name>
    <dbReference type="NCBI Taxonomy" id="2831512"/>
    <lineage>
        <taxon>Eukaryota</taxon>
        <taxon>Fungi</taxon>
        <taxon>Dikarya</taxon>
        <taxon>Ascomycota</taxon>
        <taxon>Pezizomycotina</taxon>
        <taxon>Sordariomycetes</taxon>
        <taxon>Sordariomycetidae</taxon>
        <taxon>Sordariales</taxon>
        <taxon>Chaetomiaceae</taxon>
        <taxon>Staphylotrichum</taxon>
    </lineage>
</organism>
<dbReference type="Gene3D" id="1.25.40.10">
    <property type="entry name" value="Tetratricopeptide repeat domain"/>
    <property type="match status" value="1"/>
</dbReference>
<proteinExistence type="predicted"/>
<dbReference type="Proteomes" id="UP001303889">
    <property type="component" value="Unassembled WGS sequence"/>
</dbReference>